<organism evidence="2 3">
    <name type="scientific">Glutamicibacter creatinolyticus</name>
    <dbReference type="NCBI Taxonomy" id="162496"/>
    <lineage>
        <taxon>Bacteria</taxon>
        <taxon>Bacillati</taxon>
        <taxon>Actinomycetota</taxon>
        <taxon>Actinomycetes</taxon>
        <taxon>Micrococcales</taxon>
        <taxon>Micrococcaceae</taxon>
        <taxon>Glutamicibacter</taxon>
    </lineage>
</organism>
<name>A0A5B7WWI7_9MICC</name>
<dbReference type="EMBL" id="CP034412">
    <property type="protein sequence ID" value="QCY47590.1"/>
    <property type="molecule type" value="Genomic_DNA"/>
</dbReference>
<keyword evidence="3" id="KW-1185">Reference proteome</keyword>
<evidence type="ECO:0000256" key="1">
    <source>
        <dbReference type="SAM" id="MobiDB-lite"/>
    </source>
</evidence>
<evidence type="ECO:0008006" key="4">
    <source>
        <dbReference type="Google" id="ProtNLM"/>
    </source>
</evidence>
<dbReference type="Gene3D" id="3.20.20.210">
    <property type="match status" value="1"/>
</dbReference>
<feature type="compositionally biased region" description="Polar residues" evidence="1">
    <location>
        <begin position="1"/>
        <end position="11"/>
    </location>
</feature>
<sequence>MSERQALSGNQPAEPGPAADPAAAAVAAAEAAVHVTCQPRFAGTEAVEVHKVVRGELGEPNLAVFPQLPDRGVWARQQARSTAMITELGFDLQPHGWRIGVPDGMDARRARSLLRSDENLLADVLGAEKKPAARIKLNVLGPWSLAAGLHLGNGERAVADHGARRDIIEAYAQGLGDWLTRLSRITALRHFTVQLEEPALGAVLDGALPTASGYRTLRSVPRQEVRQLLGALVEHVNQHHNVSWVAQLAQQDGRWRERVDLVHQAGIDALVLDPVGLDHAGWERAAALVDSGGRLFLQVLEPGQKPPGVVQAVKDILRPWRMLGLGLERLGALRLMPRGDFSASGSAEVISCLQALTGYAQALEQTRVDA</sequence>
<evidence type="ECO:0000313" key="3">
    <source>
        <dbReference type="Proteomes" id="UP000307000"/>
    </source>
</evidence>
<accession>A0A5B7WWI7</accession>
<dbReference type="RefSeq" id="WP_138926484.1">
    <property type="nucleotide sequence ID" value="NZ_CP034412.1"/>
</dbReference>
<protein>
    <recommendedName>
        <fullName evidence="4">Cobalamin-independent methionine synthase MetE C-terminal/archaeal domain-containing protein</fullName>
    </recommendedName>
</protein>
<feature type="compositionally biased region" description="Low complexity" evidence="1">
    <location>
        <begin position="12"/>
        <end position="22"/>
    </location>
</feature>
<dbReference type="Proteomes" id="UP000307000">
    <property type="component" value="Chromosome"/>
</dbReference>
<dbReference type="InterPro" id="IPR038071">
    <property type="entry name" value="UROD/MetE-like_sf"/>
</dbReference>
<evidence type="ECO:0000313" key="2">
    <source>
        <dbReference type="EMBL" id="QCY47590.1"/>
    </source>
</evidence>
<dbReference type="AlphaFoldDB" id="A0A5B7WWI7"/>
<reference evidence="2 3" key="1">
    <citation type="submission" date="2018-12" db="EMBL/GenBank/DDBJ databases">
        <title>Complete Genome Sequence of Glutamicibacter creatinolyticus strain LGCM259,isolated from an abscess of a 12-year-old mare in Italy.</title>
        <authorList>
            <person name="Santos R.G."/>
            <person name="Silva A.L."/>
            <person name="Seyffert N."/>
            <person name="Castro T.L.P."/>
            <person name="Attili A.R."/>
            <person name="Rifici C."/>
            <person name="Mazzullo G."/>
            <person name="Brenig B."/>
            <person name="Venanzi F."/>
            <person name="Azevedo V."/>
        </authorList>
    </citation>
    <scope>NUCLEOTIDE SEQUENCE [LARGE SCALE GENOMIC DNA]</scope>
    <source>
        <strain evidence="2 3">LGCM 259</strain>
    </source>
</reference>
<dbReference type="SUPFAM" id="SSF51726">
    <property type="entry name" value="UROD/MetE-like"/>
    <property type="match status" value="1"/>
</dbReference>
<gene>
    <name evidence="2" type="ORF">GcLGCM259_1872</name>
</gene>
<proteinExistence type="predicted"/>
<feature type="region of interest" description="Disordered" evidence="1">
    <location>
        <begin position="1"/>
        <end position="22"/>
    </location>
</feature>
<dbReference type="KEGG" id="gcr:GcLGCM259_1872"/>